<evidence type="ECO:0000256" key="17">
    <source>
        <dbReference type="ARBA" id="ARBA00042413"/>
    </source>
</evidence>
<comment type="catalytic activity">
    <reaction evidence="14">
        <text>1-(9Z-octadecenoyl)-sn-glycero-3-phosphate + octadecanoyl-CoA = 1-(9Z-octadecenoyl)-2-octadecanoyl-sn-glycero-3-phosphate + CoA</text>
        <dbReference type="Rhea" id="RHEA:37147"/>
        <dbReference type="ChEBI" id="CHEBI:57287"/>
        <dbReference type="ChEBI" id="CHEBI:57394"/>
        <dbReference type="ChEBI" id="CHEBI:74544"/>
        <dbReference type="ChEBI" id="CHEBI:74552"/>
    </reaction>
    <physiologicalReaction direction="left-to-right" evidence="14">
        <dbReference type="Rhea" id="RHEA:37148"/>
    </physiologicalReaction>
</comment>
<evidence type="ECO:0000256" key="10">
    <source>
        <dbReference type="ARBA" id="ARBA00022782"/>
    </source>
</evidence>
<dbReference type="EMBL" id="OU898283">
    <property type="protein sequence ID" value="CAH1284666.1"/>
    <property type="molecule type" value="Genomic_DNA"/>
</dbReference>
<evidence type="ECO:0000256" key="23">
    <source>
        <dbReference type="ARBA" id="ARBA00048770"/>
    </source>
</evidence>
<keyword evidence="9" id="KW-0808">Transferase</keyword>
<dbReference type="OrthoDB" id="7457040at2759"/>
<comment type="catalytic activity">
    <reaction evidence="23">
        <text>1-(9Z-octadecenoyl)-sn-glycero-3-phosphate + (5Z,8Z,11Z,14Z)-eicosatetraenoyl-CoA = 1-(9Z)-octadecenoyl-2-(5Z,8Z,11Z,14Z)-eicosatetraenoyl-sn-glycero-3-phosphate + CoA</text>
        <dbReference type="Rhea" id="RHEA:37443"/>
        <dbReference type="ChEBI" id="CHEBI:57287"/>
        <dbReference type="ChEBI" id="CHEBI:57368"/>
        <dbReference type="ChEBI" id="CHEBI:74544"/>
        <dbReference type="ChEBI" id="CHEBI:74928"/>
    </reaction>
    <physiologicalReaction direction="left-to-right" evidence="23">
        <dbReference type="Rhea" id="RHEA:37444"/>
    </physiologicalReaction>
</comment>
<comment type="catalytic activity">
    <reaction evidence="20">
        <text>1-octadecanoyl-sn-glycero-3-phosphate + (9Z)-octadecenoyl-CoA = 1-octadecanoyl-2-(9Z-octadecenoyl)-sn-glycero-3-phosphate + CoA</text>
        <dbReference type="Rhea" id="RHEA:37163"/>
        <dbReference type="ChEBI" id="CHEBI:57287"/>
        <dbReference type="ChEBI" id="CHEBI:57387"/>
        <dbReference type="ChEBI" id="CHEBI:74560"/>
        <dbReference type="ChEBI" id="CHEBI:74565"/>
    </reaction>
    <physiologicalReaction direction="left-to-right" evidence="20">
        <dbReference type="Rhea" id="RHEA:37164"/>
    </physiologicalReaction>
</comment>
<evidence type="ECO:0000256" key="1">
    <source>
        <dbReference type="ARBA" id="ARBA00000300"/>
    </source>
</evidence>
<dbReference type="GO" id="GO:0052689">
    <property type="term" value="F:carboxylic ester hydrolase activity"/>
    <property type="evidence" value="ECO:0007669"/>
    <property type="project" value="TreeGrafter"/>
</dbReference>
<dbReference type="FunFam" id="3.40.50.1820:FF:000019">
    <property type="entry name" value="1-acylglycerol-3-phosphate O-acyltransferase ABHD5"/>
    <property type="match status" value="1"/>
</dbReference>
<keyword evidence="7" id="KW-0444">Lipid biosynthesis</keyword>
<evidence type="ECO:0000256" key="8">
    <source>
        <dbReference type="ARBA" id="ARBA00022677"/>
    </source>
</evidence>
<name>A0A9P0GU35_DIABA</name>
<evidence type="ECO:0000256" key="11">
    <source>
        <dbReference type="ARBA" id="ARBA00022832"/>
    </source>
</evidence>
<dbReference type="GO" id="GO:0005811">
    <property type="term" value="C:lipid droplet"/>
    <property type="evidence" value="ECO:0007669"/>
    <property type="project" value="UniProtKB-SubCell"/>
</dbReference>
<proteinExistence type="inferred from homology"/>
<evidence type="ECO:0000256" key="13">
    <source>
        <dbReference type="ARBA" id="ARBA00023315"/>
    </source>
</evidence>
<evidence type="ECO:0000256" key="9">
    <source>
        <dbReference type="ARBA" id="ARBA00022679"/>
    </source>
</evidence>
<comment type="catalytic activity">
    <reaction evidence="1">
        <text>a 1-acyl-sn-glycero-3-phosphate + an acyl-CoA = a 1,2-diacyl-sn-glycero-3-phosphate + CoA</text>
        <dbReference type="Rhea" id="RHEA:19709"/>
        <dbReference type="ChEBI" id="CHEBI:57287"/>
        <dbReference type="ChEBI" id="CHEBI:57970"/>
        <dbReference type="ChEBI" id="CHEBI:58342"/>
        <dbReference type="ChEBI" id="CHEBI:58608"/>
        <dbReference type="EC" id="2.3.1.51"/>
    </reaction>
    <physiologicalReaction direction="left-to-right" evidence="1">
        <dbReference type="Rhea" id="RHEA:19710"/>
    </physiologicalReaction>
</comment>
<feature type="domain" description="AB hydrolase-1" evidence="25">
    <location>
        <begin position="74"/>
        <end position="327"/>
    </location>
</feature>
<reference evidence="26" key="1">
    <citation type="submission" date="2022-01" db="EMBL/GenBank/DDBJ databases">
        <authorList>
            <person name="King R."/>
        </authorList>
    </citation>
    <scope>NUCLEOTIDE SEQUENCE</scope>
</reference>
<comment type="similarity">
    <text evidence="15">Belongs to the peptidase S33 family. ABHD4/ABHD5 subfamily.</text>
</comment>
<dbReference type="GO" id="GO:0006631">
    <property type="term" value="P:fatty acid metabolic process"/>
    <property type="evidence" value="ECO:0007669"/>
    <property type="project" value="UniProtKB-KW"/>
</dbReference>
<comment type="catalytic activity">
    <reaction evidence="21">
        <text>eicosanoyl-CoA + 1-(9Z-octadecenoyl)-sn-glycero-3-phosphate = 1-(9Z)-octadecenoyl-2-eicosanoyl-sn-glycero-3-phosphate + CoA</text>
        <dbReference type="Rhea" id="RHEA:37451"/>
        <dbReference type="ChEBI" id="CHEBI:57287"/>
        <dbReference type="ChEBI" id="CHEBI:57380"/>
        <dbReference type="ChEBI" id="CHEBI:74544"/>
        <dbReference type="ChEBI" id="CHEBI:74937"/>
    </reaction>
    <physiologicalReaction direction="left-to-right" evidence="21">
        <dbReference type="Rhea" id="RHEA:37452"/>
    </physiologicalReaction>
</comment>
<evidence type="ECO:0000313" key="27">
    <source>
        <dbReference type="Proteomes" id="UP001153709"/>
    </source>
</evidence>
<dbReference type="InterPro" id="IPR029058">
    <property type="entry name" value="AB_hydrolase_fold"/>
</dbReference>
<evidence type="ECO:0000313" key="26">
    <source>
        <dbReference type="EMBL" id="CAH1284666.1"/>
    </source>
</evidence>
<keyword evidence="13" id="KW-0012">Acyltransferase</keyword>
<dbReference type="Gene3D" id="3.40.50.1820">
    <property type="entry name" value="alpha/beta hydrolase"/>
    <property type="match status" value="1"/>
</dbReference>
<evidence type="ECO:0000256" key="4">
    <source>
        <dbReference type="ARBA" id="ARBA00004502"/>
    </source>
</evidence>
<keyword evidence="6" id="KW-0963">Cytoplasm</keyword>
<dbReference type="GO" id="GO:0003841">
    <property type="term" value="F:1-acylglycerol-3-phosphate O-acyltransferase activity"/>
    <property type="evidence" value="ECO:0007669"/>
    <property type="project" value="UniProtKB-EC"/>
</dbReference>
<dbReference type="PANTHER" id="PTHR42886">
    <property type="entry name" value="RE40534P-RELATED"/>
    <property type="match status" value="1"/>
</dbReference>
<evidence type="ECO:0000256" key="21">
    <source>
        <dbReference type="ARBA" id="ARBA00047849"/>
    </source>
</evidence>
<keyword evidence="27" id="KW-1185">Reference proteome</keyword>
<evidence type="ECO:0000256" key="16">
    <source>
        <dbReference type="ARBA" id="ARBA00040731"/>
    </source>
</evidence>
<comment type="catalytic activity">
    <reaction evidence="22">
        <text>1-(5Z,8Z,11Z,14Z-eicosatetraenoyl)-sn-glycero-3-phosphate + (9Z)-octadecenoyl-CoA = 1-(5Z,8Z,11Z,14Z)-eicosatetraenoyl-2-(9Z)-octadecenoyl-sn-glycero-3-phosphate + CoA</text>
        <dbReference type="Rhea" id="RHEA:37455"/>
        <dbReference type="ChEBI" id="CHEBI:57287"/>
        <dbReference type="ChEBI" id="CHEBI:57387"/>
        <dbReference type="ChEBI" id="CHEBI:74938"/>
        <dbReference type="ChEBI" id="CHEBI:74941"/>
    </reaction>
    <physiologicalReaction direction="left-to-right" evidence="22">
        <dbReference type="Rhea" id="RHEA:37456"/>
    </physiologicalReaction>
</comment>
<comment type="subcellular location">
    <subcellularLocation>
        <location evidence="3">Cytoplasm</location>
    </subcellularLocation>
    <subcellularLocation>
        <location evidence="4">Lipid droplet</location>
    </subcellularLocation>
</comment>
<evidence type="ECO:0000256" key="3">
    <source>
        <dbReference type="ARBA" id="ARBA00004496"/>
    </source>
</evidence>
<comment type="catalytic activity">
    <reaction evidence="24">
        <text>1-(9Z-octadecenoyl)-sn-glycero-3-phosphate + (9Z)-octadecenoyl-CoA = 1,2-di-(9Z-octadecenoyl)-sn-glycero-3-phosphate + CoA</text>
        <dbReference type="Rhea" id="RHEA:37131"/>
        <dbReference type="ChEBI" id="CHEBI:57287"/>
        <dbReference type="ChEBI" id="CHEBI:57387"/>
        <dbReference type="ChEBI" id="CHEBI:74544"/>
        <dbReference type="ChEBI" id="CHEBI:74546"/>
    </reaction>
    <physiologicalReaction direction="left-to-right" evidence="24">
        <dbReference type="Rhea" id="RHEA:37132"/>
    </physiologicalReaction>
</comment>
<organism evidence="26 27">
    <name type="scientific">Diabrotica balteata</name>
    <name type="common">Banded cucumber beetle</name>
    <dbReference type="NCBI Taxonomy" id="107213"/>
    <lineage>
        <taxon>Eukaryota</taxon>
        <taxon>Metazoa</taxon>
        <taxon>Ecdysozoa</taxon>
        <taxon>Arthropoda</taxon>
        <taxon>Hexapoda</taxon>
        <taxon>Insecta</taxon>
        <taxon>Pterygota</taxon>
        <taxon>Neoptera</taxon>
        <taxon>Endopterygota</taxon>
        <taxon>Coleoptera</taxon>
        <taxon>Polyphaga</taxon>
        <taxon>Cucujiformia</taxon>
        <taxon>Chrysomeloidea</taxon>
        <taxon>Chrysomelidae</taxon>
        <taxon>Galerucinae</taxon>
        <taxon>Diabroticina</taxon>
        <taxon>Diabroticites</taxon>
        <taxon>Diabrotica</taxon>
    </lineage>
</organism>
<sequence>MEMETEQVEAELINGGKNGCWTKFSEKRLVQVEKTILNVLKTAYRTWFVPIGSQLGKEDKIWTIGLNEQSKKTPLVMLHGFAAGLCFWILNFDELSKDRPVYAIDLLGFGRSSRPKFSGDAEEAEQQMVDSLEAWRKQMKLENMILLGHSFGGYLATSYAINYPNRVKHLILADPWGFQERPAKLDVPFWFKLIIFAIYPFTWFNPLASIRAAGPMGPWLVGKVRNDISAKYSSAIDNTDLITEYIYHCNSQNPSGESAFNSMKQGLAWAKHPMIRRYHTLSKDVPLTVIYGERSWIVKTPEDDLKNQRPESYVKAEILPNAGHHINADQSVLFNQLVCKVCKQCDNSETCNSEEKEDNNKNCDNENDWDKKIEGLVEDDDFSGMQIINTRL</sequence>
<dbReference type="SUPFAM" id="SSF53474">
    <property type="entry name" value="alpha/beta-Hydrolases"/>
    <property type="match status" value="1"/>
</dbReference>
<keyword evidence="12" id="KW-0443">Lipid metabolism</keyword>
<evidence type="ECO:0000256" key="24">
    <source>
        <dbReference type="ARBA" id="ARBA00049561"/>
    </source>
</evidence>
<dbReference type="PRINTS" id="PR00111">
    <property type="entry name" value="ABHYDROLASE"/>
</dbReference>
<gene>
    <name evidence="26" type="ORF">DIABBA_LOCUS11967</name>
</gene>
<evidence type="ECO:0000256" key="7">
    <source>
        <dbReference type="ARBA" id="ARBA00022516"/>
    </source>
</evidence>
<dbReference type="PANTHER" id="PTHR42886:SF29">
    <property type="entry name" value="PUMMELIG, ISOFORM A"/>
    <property type="match status" value="1"/>
</dbReference>
<dbReference type="GO" id="GO:0005739">
    <property type="term" value="C:mitochondrion"/>
    <property type="evidence" value="ECO:0007669"/>
    <property type="project" value="TreeGrafter"/>
</dbReference>
<evidence type="ECO:0000256" key="15">
    <source>
        <dbReference type="ARBA" id="ARBA00038097"/>
    </source>
</evidence>
<evidence type="ECO:0000256" key="6">
    <source>
        <dbReference type="ARBA" id="ARBA00022490"/>
    </source>
</evidence>
<evidence type="ECO:0000256" key="22">
    <source>
        <dbReference type="ARBA" id="ARBA00048632"/>
    </source>
</evidence>
<dbReference type="AlphaFoldDB" id="A0A9P0GU35"/>
<comment type="catalytic activity">
    <reaction evidence="2">
        <text>1-(9Z-octadecenoyl)-sn-glycero-3-phosphate + hexadecanoyl-CoA = 1-(9Z)-octadecenoyl-2-hexadecanoyl-sn-glycero-3-phosphate + CoA</text>
        <dbReference type="Rhea" id="RHEA:37143"/>
        <dbReference type="ChEBI" id="CHEBI:57287"/>
        <dbReference type="ChEBI" id="CHEBI:57379"/>
        <dbReference type="ChEBI" id="CHEBI:74544"/>
        <dbReference type="ChEBI" id="CHEBI:74551"/>
    </reaction>
    <physiologicalReaction direction="left-to-right" evidence="2">
        <dbReference type="Rhea" id="RHEA:37144"/>
    </physiologicalReaction>
</comment>
<dbReference type="GO" id="GO:0055088">
    <property type="term" value="P:lipid homeostasis"/>
    <property type="evidence" value="ECO:0007669"/>
    <property type="project" value="TreeGrafter"/>
</dbReference>
<evidence type="ECO:0000256" key="14">
    <source>
        <dbReference type="ARBA" id="ARBA00036296"/>
    </source>
</evidence>
<protein>
    <recommendedName>
        <fullName evidence="16">1-acylglycerol-3-phosphate O-acyltransferase ABHD5</fullName>
        <ecNumber evidence="5">2.3.1.51</ecNumber>
    </recommendedName>
    <alternativeName>
        <fullName evidence="17">Abhydrolase domain-containing protein 5</fullName>
    </alternativeName>
</protein>
<evidence type="ECO:0000256" key="5">
    <source>
        <dbReference type="ARBA" id="ARBA00013211"/>
    </source>
</evidence>
<evidence type="ECO:0000256" key="18">
    <source>
        <dbReference type="ARBA" id="ARBA00045357"/>
    </source>
</evidence>
<comment type="function">
    <text evidence="18">Coenzyme A-dependent lysophosphatidic acid acyltransferase that catalyzes the transfer of an acyl group on a lysophosphatidic acid. Functions preferentially with 1-oleoyl-lysophosphatidic acid followed by 1-palmitoyl-lysophosphatidic acid, 1-stearoyl-lysophosphatidic acid and 1-arachidonoyl-lysophosphatidic acid as lipid acceptor. Functions preferentially with arachidonoyl-CoA followed by oleoyl-CoA as acyl group donors. Functions in phosphatidic acid biosynthesis. May regulate the cellular storage of triacylglycerol through activation of the phospholipase PNPLA2. Involved in keratinocyte differentiation. Regulates lipid droplet fusion.</text>
</comment>
<accession>A0A9P0GU35</accession>
<dbReference type="Pfam" id="PF00561">
    <property type="entry name" value="Abhydrolase_1"/>
    <property type="match status" value="1"/>
</dbReference>
<evidence type="ECO:0000256" key="20">
    <source>
        <dbReference type="ARBA" id="ARBA00047543"/>
    </source>
</evidence>
<comment type="catalytic activity">
    <reaction evidence="19">
        <text>1-hexadecanoyl-sn-glycero-3-phosphate + (9Z)-octadecenoyl-CoA = 1-hexadecanoyl-2-(9Z-octadecenoyl)-sn-glycero-3-phosphate + CoA</text>
        <dbReference type="Rhea" id="RHEA:33187"/>
        <dbReference type="ChEBI" id="CHEBI:57287"/>
        <dbReference type="ChEBI" id="CHEBI:57387"/>
        <dbReference type="ChEBI" id="CHEBI:57518"/>
        <dbReference type="ChEBI" id="CHEBI:64839"/>
    </reaction>
    <physiologicalReaction direction="left-to-right" evidence="19">
        <dbReference type="Rhea" id="RHEA:33188"/>
    </physiologicalReaction>
</comment>
<dbReference type="InterPro" id="IPR000073">
    <property type="entry name" value="AB_hydrolase_1"/>
</dbReference>
<keyword evidence="10" id="KW-0221">Differentiation</keyword>
<evidence type="ECO:0000256" key="19">
    <source>
        <dbReference type="ARBA" id="ARBA00047525"/>
    </source>
</evidence>
<dbReference type="GO" id="GO:0030154">
    <property type="term" value="P:cell differentiation"/>
    <property type="evidence" value="ECO:0007669"/>
    <property type="project" value="UniProtKB-KW"/>
</dbReference>
<keyword evidence="11" id="KW-0276">Fatty acid metabolism</keyword>
<dbReference type="EC" id="2.3.1.51" evidence="5"/>
<dbReference type="GO" id="GO:0006654">
    <property type="term" value="P:phosphatidic acid biosynthetic process"/>
    <property type="evidence" value="ECO:0007669"/>
    <property type="project" value="TreeGrafter"/>
</dbReference>
<evidence type="ECO:0000256" key="2">
    <source>
        <dbReference type="ARBA" id="ARBA00000816"/>
    </source>
</evidence>
<evidence type="ECO:0000259" key="25">
    <source>
        <dbReference type="Pfam" id="PF00561"/>
    </source>
</evidence>
<dbReference type="Proteomes" id="UP001153709">
    <property type="component" value="Chromosome 8"/>
</dbReference>
<keyword evidence="8" id="KW-0551">Lipid droplet</keyword>
<evidence type="ECO:0000256" key="12">
    <source>
        <dbReference type="ARBA" id="ARBA00023098"/>
    </source>
</evidence>